<reference evidence="1" key="1">
    <citation type="submission" date="2013-12" db="EMBL/GenBank/DDBJ databases">
        <title>A Varibaculum cambriense genome reconstructed from a premature infant gut community with otherwise low bacterial novelty that shifts toward anaerobic metabolism during the third week of life.</title>
        <authorList>
            <person name="Brown C.T."/>
            <person name="Sharon I."/>
            <person name="Thomas B.C."/>
            <person name="Castelle C.J."/>
            <person name="Morowitz M.J."/>
            <person name="Banfield J.F."/>
        </authorList>
    </citation>
    <scope>NUCLEOTIDE SEQUENCE</scope>
</reference>
<dbReference type="AlphaFoldDB" id="W1YRZ4"/>
<protein>
    <submittedName>
        <fullName evidence="1">Uncharacterized protein</fullName>
    </submittedName>
</protein>
<evidence type="ECO:0000313" key="1">
    <source>
        <dbReference type="EMBL" id="ETJ45252.1"/>
    </source>
</evidence>
<gene>
    <name evidence="1" type="ORF">Q604_UNBC00747G0001</name>
</gene>
<dbReference type="EMBL" id="AZMM01000747">
    <property type="protein sequence ID" value="ETJ45252.1"/>
    <property type="molecule type" value="Genomic_DNA"/>
</dbReference>
<feature type="non-terminal residue" evidence="1">
    <location>
        <position position="85"/>
    </location>
</feature>
<comment type="caution">
    <text evidence="1">The sequence shown here is derived from an EMBL/GenBank/DDBJ whole genome shotgun (WGS) entry which is preliminary data.</text>
</comment>
<name>W1YRZ4_9ZZZZ</name>
<accession>W1YRZ4</accession>
<organism evidence="1">
    <name type="scientific">human gut metagenome</name>
    <dbReference type="NCBI Taxonomy" id="408170"/>
    <lineage>
        <taxon>unclassified sequences</taxon>
        <taxon>metagenomes</taxon>
        <taxon>organismal metagenomes</taxon>
    </lineage>
</organism>
<sequence>MDDAAAEPAVLTELWVNGSTGDDANAGAADATALKSLAKALELQKNSNGAIKTIHVAGAFDALPAATIPAGVTLVVSADTTMAGA</sequence>
<proteinExistence type="predicted"/>